<dbReference type="Proteomes" id="UP000030689">
    <property type="component" value="Unassembled WGS sequence"/>
</dbReference>
<reference evidence="1 2" key="1">
    <citation type="journal article" date="2013" name="Front. Plant Sci.">
        <title>The Reference Genome of the Halophytic Plant Eutrema salsugineum.</title>
        <authorList>
            <person name="Yang R."/>
            <person name="Jarvis D.E."/>
            <person name="Chen H."/>
            <person name="Beilstein M.A."/>
            <person name="Grimwood J."/>
            <person name="Jenkins J."/>
            <person name="Shu S."/>
            <person name="Prochnik S."/>
            <person name="Xin M."/>
            <person name="Ma C."/>
            <person name="Schmutz J."/>
            <person name="Wing R.A."/>
            <person name="Mitchell-Olds T."/>
            <person name="Schumaker K.S."/>
            <person name="Wang X."/>
        </authorList>
    </citation>
    <scope>NUCLEOTIDE SEQUENCE [LARGE SCALE GENOMIC DNA]</scope>
</reference>
<evidence type="ECO:0008006" key="3">
    <source>
        <dbReference type="Google" id="ProtNLM"/>
    </source>
</evidence>
<organism evidence="1 2">
    <name type="scientific">Eutrema salsugineum</name>
    <name type="common">Saltwater cress</name>
    <name type="synonym">Sisymbrium salsugineum</name>
    <dbReference type="NCBI Taxonomy" id="72664"/>
    <lineage>
        <taxon>Eukaryota</taxon>
        <taxon>Viridiplantae</taxon>
        <taxon>Streptophyta</taxon>
        <taxon>Embryophyta</taxon>
        <taxon>Tracheophyta</taxon>
        <taxon>Spermatophyta</taxon>
        <taxon>Magnoliopsida</taxon>
        <taxon>eudicotyledons</taxon>
        <taxon>Gunneridae</taxon>
        <taxon>Pentapetalae</taxon>
        <taxon>rosids</taxon>
        <taxon>malvids</taxon>
        <taxon>Brassicales</taxon>
        <taxon>Brassicaceae</taxon>
        <taxon>Eutremeae</taxon>
        <taxon>Eutrema</taxon>
    </lineage>
</organism>
<dbReference type="GO" id="GO:0008374">
    <property type="term" value="F:O-acyltransferase activity"/>
    <property type="evidence" value="ECO:0007669"/>
    <property type="project" value="InterPro"/>
</dbReference>
<dbReference type="KEGG" id="eus:EUTSA_v10003009mg"/>
<dbReference type="PANTHER" id="PTHR31650">
    <property type="entry name" value="O-ACYLTRANSFERASE (WSD1-LIKE) FAMILY PROTEIN"/>
    <property type="match status" value="1"/>
</dbReference>
<keyword evidence="2" id="KW-1185">Reference proteome</keyword>
<dbReference type="AlphaFoldDB" id="V4LB02"/>
<dbReference type="Gramene" id="ESQ36958">
    <property type="protein sequence ID" value="ESQ36958"/>
    <property type="gene ID" value="EUTSA_v10003009mg"/>
</dbReference>
<dbReference type="eggNOG" id="ENOG502QTZ2">
    <property type="taxonomic scope" value="Eukaryota"/>
</dbReference>
<dbReference type="GO" id="GO:0005886">
    <property type="term" value="C:plasma membrane"/>
    <property type="evidence" value="ECO:0007669"/>
    <property type="project" value="TreeGrafter"/>
</dbReference>
<gene>
    <name evidence="1" type="ORF">EUTSA_v10003009mg</name>
</gene>
<dbReference type="EMBL" id="KI517609">
    <property type="protein sequence ID" value="ESQ36958.1"/>
    <property type="molecule type" value="Genomic_DNA"/>
</dbReference>
<dbReference type="GO" id="GO:0019432">
    <property type="term" value="P:triglyceride biosynthetic process"/>
    <property type="evidence" value="ECO:0007669"/>
    <property type="project" value="TreeGrafter"/>
</dbReference>
<protein>
    <recommendedName>
        <fullName evidence="3">Diacylglycerol O-acyltransferase</fullName>
    </recommendedName>
</protein>
<evidence type="ECO:0000313" key="1">
    <source>
        <dbReference type="EMBL" id="ESQ36958.1"/>
    </source>
</evidence>
<dbReference type="STRING" id="72664.V4LB02"/>
<dbReference type="InterPro" id="IPR045034">
    <property type="entry name" value="O-acyltransferase_WSD1-like"/>
</dbReference>
<name>V4LB02_EUTSA</name>
<accession>V4LB02</accession>
<dbReference type="OMA" id="HYLRDEM"/>
<dbReference type="PANTHER" id="PTHR31650:SF44">
    <property type="entry name" value="WAX ESTER SYNTHASE_DIACYLGLYCEROL ACYLTRANSFERASE 10-RELATED"/>
    <property type="match status" value="1"/>
</dbReference>
<evidence type="ECO:0000313" key="2">
    <source>
        <dbReference type="Proteomes" id="UP000030689"/>
    </source>
</evidence>
<proteinExistence type="predicted"/>
<sequence>MMKEKVEEEPVSPIAGLSQWPSIDSCILTMIGFKKKINPDLILDDLKHNVYKHPRFYNGARWIKTKVNVEDHVYTPYIDPQEIEEDGQGFVDDYVSRLTMKPLDRSRPLWDIHILNVKTSDAEAVGVMRCNHYLRDEMSLII</sequence>